<proteinExistence type="predicted"/>
<dbReference type="Proteomes" id="UP000198412">
    <property type="component" value="Unassembled WGS sequence"/>
</dbReference>
<accession>A0A238X1Q5</accession>
<reference evidence="2" key="1">
    <citation type="submission" date="2017-06" db="EMBL/GenBank/DDBJ databases">
        <authorList>
            <person name="Varghese N."/>
            <person name="Submissions S."/>
        </authorList>
    </citation>
    <scope>NUCLEOTIDE SEQUENCE [LARGE SCALE GENOMIC DNA]</scope>
    <source>
        <strain evidence="2">DSM 27993</strain>
    </source>
</reference>
<dbReference type="EMBL" id="FZNX01000002">
    <property type="protein sequence ID" value="SNR52364.1"/>
    <property type="molecule type" value="Genomic_DNA"/>
</dbReference>
<protein>
    <submittedName>
        <fullName evidence="1">WD40-like Beta Propeller Repeat</fullName>
    </submittedName>
</protein>
<name>A0A238X1Q5_9FLAO</name>
<sequence>MKNKKVKNSILFVLVILVLIFFEIKAQSNNLIFENNDLQLFETYLSLNSEGNIFPSFLNNGLLYTSNYKSKNYQLFYSDLKSEPIKFKIGSKYQLGAVPIFNNEIYFTGISKKLSSQGFNNFTIYKGVVEGLKVSKIKRLSICNPNFSYTYPTISKDGNKMVVVSNEKGSIHLLELKRNSNNQWEKGEVIFISQLDYEIINPLIFDENTIYFASNMTDGKITRVVYNTNEKGEPEVIDVEREKGDFNIFKTVKTGISWGLPQKVEMFNSEFDDLGVLFINDKSGYINTFRYSDNDNIYYFRLKQ</sequence>
<organism evidence="1 2">
    <name type="scientific">Lutibacter flavus</name>
    <dbReference type="NCBI Taxonomy" id="691689"/>
    <lineage>
        <taxon>Bacteria</taxon>
        <taxon>Pseudomonadati</taxon>
        <taxon>Bacteroidota</taxon>
        <taxon>Flavobacteriia</taxon>
        <taxon>Flavobacteriales</taxon>
        <taxon>Flavobacteriaceae</taxon>
        <taxon>Lutibacter</taxon>
    </lineage>
</organism>
<evidence type="ECO:0000313" key="1">
    <source>
        <dbReference type="EMBL" id="SNR52364.1"/>
    </source>
</evidence>
<dbReference type="RefSeq" id="WP_089377756.1">
    <property type="nucleotide sequence ID" value="NZ_FZNX01000002.1"/>
</dbReference>
<gene>
    <name evidence="1" type="ORF">SAMN04488111_1433</name>
</gene>
<dbReference type="Pfam" id="PF07676">
    <property type="entry name" value="PD40"/>
    <property type="match status" value="1"/>
</dbReference>
<dbReference type="SUPFAM" id="SSF75011">
    <property type="entry name" value="3-carboxy-cis,cis-mucoante lactonizing enzyme"/>
    <property type="match status" value="1"/>
</dbReference>
<keyword evidence="2" id="KW-1185">Reference proteome</keyword>
<dbReference type="AlphaFoldDB" id="A0A238X1Q5"/>
<evidence type="ECO:0000313" key="2">
    <source>
        <dbReference type="Proteomes" id="UP000198412"/>
    </source>
</evidence>
<dbReference type="InterPro" id="IPR011659">
    <property type="entry name" value="WD40"/>
</dbReference>